<dbReference type="PANTHER" id="PTHR33790:SF1">
    <property type="entry name" value="PROTEIN EARLY RESPONSIVE TO DEHYDRATION 15"/>
    <property type="match status" value="1"/>
</dbReference>
<sequence>MDVISGRMASTLNPNAEPFVPAVYRSVEDFSDDWWALVQSTPWFRDYWLRECFYEELISDADLDLLGFDDPELSDVEADLLFHSYPSLQQEEEKKRMEVMAWGTDKWKGIKGRMEVPKNNNEKAAKIVNLRVSPRMIQQPR</sequence>
<dbReference type="AlphaFoldDB" id="A0AB40C9I3"/>
<dbReference type="RefSeq" id="XP_039136521.1">
    <property type="nucleotide sequence ID" value="XM_039280587.1"/>
</dbReference>
<dbReference type="InterPro" id="IPR040414">
    <property type="entry name" value="CID1/CID2"/>
</dbReference>
<dbReference type="InterPro" id="IPR009818">
    <property type="entry name" value="PAM2_motif"/>
</dbReference>
<dbReference type="PANTHER" id="PTHR33790">
    <property type="entry name" value="OS05G0344200 PROTEIN"/>
    <property type="match status" value="1"/>
</dbReference>
<evidence type="ECO:0000313" key="1">
    <source>
        <dbReference type="Proteomes" id="UP001515500"/>
    </source>
</evidence>
<accession>A0AB40C9I3</accession>
<dbReference type="Pfam" id="PF07145">
    <property type="entry name" value="PAM2"/>
    <property type="match status" value="1"/>
</dbReference>
<reference evidence="2" key="1">
    <citation type="submission" date="2025-08" db="UniProtKB">
        <authorList>
            <consortium name="RefSeq"/>
        </authorList>
    </citation>
    <scope>IDENTIFICATION</scope>
</reference>
<dbReference type="GeneID" id="120273852"/>
<dbReference type="Proteomes" id="UP001515500">
    <property type="component" value="Chromosome 12"/>
</dbReference>
<name>A0AB40C9I3_DIOCR</name>
<proteinExistence type="predicted"/>
<evidence type="ECO:0000313" key="2">
    <source>
        <dbReference type="RefSeq" id="XP_039136521.1"/>
    </source>
</evidence>
<organism evidence="1 2">
    <name type="scientific">Dioscorea cayennensis subsp. rotundata</name>
    <name type="common">White Guinea yam</name>
    <name type="synonym">Dioscorea rotundata</name>
    <dbReference type="NCBI Taxonomy" id="55577"/>
    <lineage>
        <taxon>Eukaryota</taxon>
        <taxon>Viridiplantae</taxon>
        <taxon>Streptophyta</taxon>
        <taxon>Embryophyta</taxon>
        <taxon>Tracheophyta</taxon>
        <taxon>Spermatophyta</taxon>
        <taxon>Magnoliopsida</taxon>
        <taxon>Liliopsida</taxon>
        <taxon>Dioscoreales</taxon>
        <taxon>Dioscoreaceae</taxon>
        <taxon>Dioscorea</taxon>
    </lineage>
</organism>
<protein>
    <submittedName>
        <fullName evidence="2">Protein EARLY RESPONSIVE TO DEHYDRATION 15-like</fullName>
    </submittedName>
</protein>
<gene>
    <name evidence="2" type="primary">LOC120273852</name>
</gene>
<keyword evidence="1" id="KW-1185">Reference proteome</keyword>